<keyword evidence="2" id="KW-0808">Transferase</keyword>
<dbReference type="CDD" id="cd02440">
    <property type="entry name" value="AdoMet_MTases"/>
    <property type="match status" value="1"/>
</dbReference>
<dbReference type="Gene3D" id="3.40.50.150">
    <property type="entry name" value="Vaccinia Virus protein VP39"/>
    <property type="match status" value="1"/>
</dbReference>
<keyword evidence="3" id="KW-1185">Reference proteome</keyword>
<reference evidence="2 3" key="1">
    <citation type="submission" date="2019-03" db="EMBL/GenBank/DDBJ databases">
        <title>This is whole genome sequence of Paenibacillus sp MS74 strain.</title>
        <authorList>
            <person name="Trinh H.N."/>
        </authorList>
    </citation>
    <scope>NUCLEOTIDE SEQUENCE [LARGE SCALE GENOMIC DNA]</scope>
    <source>
        <strain evidence="2 3">MS74</strain>
    </source>
</reference>
<dbReference type="GO" id="GO:0008168">
    <property type="term" value="F:methyltransferase activity"/>
    <property type="evidence" value="ECO:0007669"/>
    <property type="project" value="UniProtKB-KW"/>
</dbReference>
<dbReference type="InterPro" id="IPR029063">
    <property type="entry name" value="SAM-dependent_MTases_sf"/>
</dbReference>
<sequence length="251" mass="28471">MHMSTSGFYDQMSDYYHLIYPDWPNSIRRQAGHLDAILTEHCRSGGRQLLDAACGIGTQSLGLAMLGYEVTASDISPKSVERLLREAADRRLSLNGSVADMTRAYEHHQRQFDAVLACDNAVPHLLSDELIVQAFEQFYRCTRDGGCCIVSVRAYSGEPRYDTVFQPYGIRSFQDKKLILFQVQEYEGIQYNVSMYFIEDGPSPCPTYVMKSRYYAVTVDKLASLLRQAGFREVVQADDAFFQPVLIGLKR</sequence>
<feature type="domain" description="Methyltransferase" evidence="1">
    <location>
        <begin position="50"/>
        <end position="146"/>
    </location>
</feature>
<gene>
    <name evidence="2" type="ORF">E1757_21550</name>
</gene>
<dbReference type="Proteomes" id="UP000295636">
    <property type="component" value="Unassembled WGS sequence"/>
</dbReference>
<keyword evidence="2" id="KW-0489">Methyltransferase</keyword>
<protein>
    <submittedName>
        <fullName evidence="2">Class I SAM-dependent methyltransferase</fullName>
    </submittedName>
</protein>
<dbReference type="EMBL" id="SMRT01000011">
    <property type="protein sequence ID" value="TDF95123.1"/>
    <property type="molecule type" value="Genomic_DNA"/>
</dbReference>
<dbReference type="OrthoDB" id="9791837at2"/>
<dbReference type="AlphaFoldDB" id="A0A4R5KI50"/>
<organism evidence="2 3">
    <name type="scientific">Paenibacillus piri</name>
    <dbReference type="NCBI Taxonomy" id="2547395"/>
    <lineage>
        <taxon>Bacteria</taxon>
        <taxon>Bacillati</taxon>
        <taxon>Bacillota</taxon>
        <taxon>Bacilli</taxon>
        <taxon>Bacillales</taxon>
        <taxon>Paenibacillaceae</taxon>
        <taxon>Paenibacillus</taxon>
    </lineage>
</organism>
<dbReference type="InterPro" id="IPR041698">
    <property type="entry name" value="Methyltransf_25"/>
</dbReference>
<dbReference type="GO" id="GO:0032259">
    <property type="term" value="P:methylation"/>
    <property type="evidence" value="ECO:0007669"/>
    <property type="project" value="UniProtKB-KW"/>
</dbReference>
<dbReference type="Pfam" id="PF13649">
    <property type="entry name" value="Methyltransf_25"/>
    <property type="match status" value="1"/>
</dbReference>
<evidence type="ECO:0000313" key="2">
    <source>
        <dbReference type="EMBL" id="TDF95123.1"/>
    </source>
</evidence>
<name>A0A4R5KI50_9BACL</name>
<evidence type="ECO:0000259" key="1">
    <source>
        <dbReference type="Pfam" id="PF13649"/>
    </source>
</evidence>
<proteinExistence type="predicted"/>
<evidence type="ECO:0000313" key="3">
    <source>
        <dbReference type="Proteomes" id="UP000295636"/>
    </source>
</evidence>
<accession>A0A4R5KI50</accession>
<dbReference type="SUPFAM" id="SSF53335">
    <property type="entry name" value="S-adenosyl-L-methionine-dependent methyltransferases"/>
    <property type="match status" value="1"/>
</dbReference>
<comment type="caution">
    <text evidence="2">The sequence shown here is derived from an EMBL/GenBank/DDBJ whole genome shotgun (WGS) entry which is preliminary data.</text>
</comment>